<evidence type="ECO:0000256" key="1">
    <source>
        <dbReference type="SAM" id="MobiDB-lite"/>
    </source>
</evidence>
<feature type="region of interest" description="Disordered" evidence="1">
    <location>
        <begin position="1"/>
        <end position="120"/>
    </location>
</feature>
<proteinExistence type="predicted"/>
<feature type="compositionally biased region" description="Acidic residues" evidence="1">
    <location>
        <begin position="31"/>
        <end position="75"/>
    </location>
</feature>
<feature type="compositionally biased region" description="Acidic residues" evidence="1">
    <location>
        <begin position="82"/>
        <end position="94"/>
    </location>
</feature>
<protein>
    <submittedName>
        <fullName evidence="2">Uncharacterized protein</fullName>
    </submittedName>
</protein>
<dbReference type="AlphaFoldDB" id="A0A6G1GQY0"/>
<dbReference type="Proteomes" id="UP000800041">
    <property type="component" value="Unassembled WGS sequence"/>
</dbReference>
<feature type="compositionally biased region" description="Basic and acidic residues" evidence="1">
    <location>
        <begin position="95"/>
        <end position="105"/>
    </location>
</feature>
<evidence type="ECO:0000313" key="2">
    <source>
        <dbReference type="EMBL" id="KAF1983341.1"/>
    </source>
</evidence>
<gene>
    <name evidence="2" type="ORF">K402DRAFT_396813</name>
</gene>
<dbReference type="EMBL" id="ML977176">
    <property type="protein sequence ID" value="KAF1983341.1"/>
    <property type="molecule type" value="Genomic_DNA"/>
</dbReference>
<accession>A0A6G1GQY0</accession>
<reference evidence="2" key="1">
    <citation type="journal article" date="2020" name="Stud. Mycol.">
        <title>101 Dothideomycetes genomes: a test case for predicting lifestyles and emergence of pathogens.</title>
        <authorList>
            <person name="Haridas S."/>
            <person name="Albert R."/>
            <person name="Binder M."/>
            <person name="Bloem J."/>
            <person name="Labutti K."/>
            <person name="Salamov A."/>
            <person name="Andreopoulos B."/>
            <person name="Baker S."/>
            <person name="Barry K."/>
            <person name="Bills G."/>
            <person name="Bluhm B."/>
            <person name="Cannon C."/>
            <person name="Castanera R."/>
            <person name="Culley D."/>
            <person name="Daum C."/>
            <person name="Ezra D."/>
            <person name="Gonzalez J."/>
            <person name="Henrissat B."/>
            <person name="Kuo A."/>
            <person name="Liang C."/>
            <person name="Lipzen A."/>
            <person name="Lutzoni F."/>
            <person name="Magnuson J."/>
            <person name="Mondo S."/>
            <person name="Nolan M."/>
            <person name="Ohm R."/>
            <person name="Pangilinan J."/>
            <person name="Park H.-J."/>
            <person name="Ramirez L."/>
            <person name="Alfaro M."/>
            <person name="Sun H."/>
            <person name="Tritt A."/>
            <person name="Yoshinaga Y."/>
            <person name="Zwiers L.-H."/>
            <person name="Turgeon B."/>
            <person name="Goodwin S."/>
            <person name="Spatafora J."/>
            <person name="Crous P."/>
            <person name="Grigoriev I."/>
        </authorList>
    </citation>
    <scope>NUCLEOTIDE SEQUENCE</scope>
    <source>
        <strain evidence="2">CBS 113979</strain>
    </source>
</reference>
<keyword evidence="3" id="KW-1185">Reference proteome</keyword>
<evidence type="ECO:0000313" key="3">
    <source>
        <dbReference type="Proteomes" id="UP000800041"/>
    </source>
</evidence>
<name>A0A6G1GQY0_9PEZI</name>
<sequence length="120" mass="13390">MRFLIKGFLAAGSGTDTSPAAGKSRKRARDWEEESDEEDGEEDEEDASESESDDDDGADDSDDESGDEDDEDSDDGFVVPGDFEDPESEAEIDADWEKWHQNRERPNKKRKIRVSSGKPS</sequence>
<organism evidence="2 3">
    <name type="scientific">Aulographum hederae CBS 113979</name>
    <dbReference type="NCBI Taxonomy" id="1176131"/>
    <lineage>
        <taxon>Eukaryota</taxon>
        <taxon>Fungi</taxon>
        <taxon>Dikarya</taxon>
        <taxon>Ascomycota</taxon>
        <taxon>Pezizomycotina</taxon>
        <taxon>Dothideomycetes</taxon>
        <taxon>Pleosporomycetidae</taxon>
        <taxon>Aulographales</taxon>
        <taxon>Aulographaceae</taxon>
    </lineage>
</organism>